<evidence type="ECO:0000256" key="9">
    <source>
        <dbReference type="RuleBase" id="RU003968"/>
    </source>
</evidence>
<evidence type="ECO:0000256" key="3">
    <source>
        <dbReference type="ARBA" id="ARBA00022630"/>
    </source>
</evidence>
<feature type="active site" description="Proton donor" evidence="7">
    <location>
        <position position="543"/>
    </location>
</feature>
<evidence type="ECO:0000313" key="12">
    <source>
        <dbReference type="EMBL" id="KZT66296.1"/>
    </source>
</evidence>
<dbReference type="STRING" id="1314783.A0A165MYX7"/>
<protein>
    <submittedName>
        <fullName evidence="12">GMC oxidoreductase</fullName>
    </submittedName>
</protein>
<dbReference type="AlphaFoldDB" id="A0A165MYX7"/>
<evidence type="ECO:0000256" key="6">
    <source>
        <dbReference type="ARBA" id="ARBA00023002"/>
    </source>
</evidence>
<dbReference type="InterPro" id="IPR036188">
    <property type="entry name" value="FAD/NAD-bd_sf"/>
</dbReference>
<sequence>MVSSVENVAGKAYDYVVIGGGTAGLTAASRLVEYFPDRSVLILEAGESNLDDPKILLGGQFGSTFGDPKYDWIFTTKPQKHHYDKVMTWNRGKGLGGSSGMNFYVWTKPPKESIDAFEELGNPGWNWKSYQELTMRAEDFTEATEDQLKELVHTYKAEYRGRGGPIKTTVPATAVSLTKGFLDSLQNMGVRLLDDPYGGDITGCWQAAVSLNREAQWTRSYAATAYYLPNKDKPNFTVLTEANVARILLDGEESSGGVIATGVEFTHGGKTYSVKVNKEVVVSAGTIKSPQVLELSGIGRRDVLETAGIPVKVELPGVGENVQDHTLCAISYELDPKTGPKTFDVLRNPKLAEEQAKLQKAGADNLYRYGISAYSFLPIQTMNPNGAPEIIEGVSKLVEEQIKSGKLPPGLAEQYKIQLRTLKDAHVPDLEVIDVNCFMSHRSAPEDGKAYITILAVLQNPFSRGTIHIKSKDPLEQPDIDPALFENPYDLELLKESVKYTKRMAETEPFKSLVTKEVDPGKENSTDDEIREYLRNYAHTCWHAIASNSMLPRDKNGVVDPNLKVYGTKNVRVADLSVLPLHIASHTQSAAYYVGEKVADILKSA</sequence>
<evidence type="ECO:0000259" key="10">
    <source>
        <dbReference type="PROSITE" id="PS00623"/>
    </source>
</evidence>
<keyword evidence="6" id="KW-0560">Oxidoreductase</keyword>
<accession>A0A165MYX7</accession>
<dbReference type="OrthoDB" id="269227at2759"/>
<dbReference type="PANTHER" id="PTHR11552:SF201">
    <property type="entry name" value="GLUCOSE-METHANOL-CHOLINE OXIDOREDUCTASE N-TERMINAL DOMAIN-CONTAINING PROTEIN"/>
    <property type="match status" value="1"/>
</dbReference>
<dbReference type="EMBL" id="KV429091">
    <property type="protein sequence ID" value="KZT66296.1"/>
    <property type="molecule type" value="Genomic_DNA"/>
</dbReference>
<feature type="binding site" evidence="8">
    <location>
        <begin position="102"/>
        <end position="105"/>
    </location>
    <ligand>
        <name>FAD</name>
        <dbReference type="ChEBI" id="CHEBI:57692"/>
    </ligand>
</feature>
<feature type="active site" description="Proton acceptor" evidence="7">
    <location>
        <position position="586"/>
    </location>
</feature>
<dbReference type="GO" id="GO:0016614">
    <property type="term" value="F:oxidoreductase activity, acting on CH-OH group of donors"/>
    <property type="evidence" value="ECO:0007669"/>
    <property type="project" value="InterPro"/>
</dbReference>
<evidence type="ECO:0000259" key="11">
    <source>
        <dbReference type="PROSITE" id="PS00624"/>
    </source>
</evidence>
<dbReference type="Gene3D" id="3.30.560.10">
    <property type="entry name" value="Glucose Oxidase, domain 3"/>
    <property type="match status" value="1"/>
</dbReference>
<feature type="binding site" evidence="8">
    <location>
        <position position="244"/>
    </location>
    <ligand>
        <name>FAD</name>
        <dbReference type="ChEBI" id="CHEBI:57692"/>
    </ligand>
</feature>
<dbReference type="InterPro" id="IPR000172">
    <property type="entry name" value="GMC_OxRdtase_N"/>
</dbReference>
<dbReference type="GO" id="GO:0050660">
    <property type="term" value="F:flavin adenine dinucleotide binding"/>
    <property type="evidence" value="ECO:0007669"/>
    <property type="project" value="InterPro"/>
</dbReference>
<evidence type="ECO:0000256" key="5">
    <source>
        <dbReference type="ARBA" id="ARBA00022827"/>
    </source>
</evidence>
<dbReference type="SUPFAM" id="SSF51905">
    <property type="entry name" value="FAD/NAD(P)-binding domain"/>
    <property type="match status" value="1"/>
</dbReference>
<proteinExistence type="inferred from homology"/>
<feature type="domain" description="Glucose-methanol-choline oxidoreductase N-terminal" evidence="10">
    <location>
        <begin position="92"/>
        <end position="115"/>
    </location>
</feature>
<name>A0A165MYX7_9APHY</name>
<dbReference type="Pfam" id="PF05199">
    <property type="entry name" value="GMC_oxred_C"/>
    <property type="match status" value="1"/>
</dbReference>
<evidence type="ECO:0000313" key="13">
    <source>
        <dbReference type="Proteomes" id="UP000076727"/>
    </source>
</evidence>
<keyword evidence="13" id="KW-1185">Reference proteome</keyword>
<gene>
    <name evidence="12" type="ORF">DAEQUDRAFT_740071</name>
</gene>
<dbReference type="PROSITE" id="PS00623">
    <property type="entry name" value="GMC_OXRED_1"/>
    <property type="match status" value="1"/>
</dbReference>
<keyword evidence="3 9" id="KW-0285">Flavoprotein</keyword>
<feature type="binding site" evidence="8">
    <location>
        <begin position="542"/>
        <end position="543"/>
    </location>
    <ligand>
        <name>FAD</name>
        <dbReference type="ChEBI" id="CHEBI:57692"/>
    </ligand>
</feature>
<comment type="cofactor">
    <cofactor evidence="1 8">
        <name>FAD</name>
        <dbReference type="ChEBI" id="CHEBI:57692"/>
    </cofactor>
</comment>
<evidence type="ECO:0000256" key="8">
    <source>
        <dbReference type="PIRSR" id="PIRSR000137-2"/>
    </source>
</evidence>
<dbReference type="PIRSF" id="PIRSF000137">
    <property type="entry name" value="Alcohol_oxidase"/>
    <property type="match status" value="1"/>
</dbReference>
<dbReference type="InterPro" id="IPR007867">
    <property type="entry name" value="GMC_OxRtase_C"/>
</dbReference>
<dbReference type="Gene3D" id="3.50.50.60">
    <property type="entry name" value="FAD/NAD(P)-binding domain"/>
    <property type="match status" value="1"/>
</dbReference>
<evidence type="ECO:0000256" key="1">
    <source>
        <dbReference type="ARBA" id="ARBA00001974"/>
    </source>
</evidence>
<comment type="similarity">
    <text evidence="2 9">Belongs to the GMC oxidoreductase family.</text>
</comment>
<evidence type="ECO:0000256" key="7">
    <source>
        <dbReference type="PIRSR" id="PIRSR000137-1"/>
    </source>
</evidence>
<dbReference type="PROSITE" id="PS00624">
    <property type="entry name" value="GMC_OXRED_2"/>
    <property type="match status" value="1"/>
</dbReference>
<evidence type="ECO:0000256" key="4">
    <source>
        <dbReference type="ARBA" id="ARBA00022729"/>
    </source>
</evidence>
<organism evidence="12 13">
    <name type="scientific">Daedalea quercina L-15889</name>
    <dbReference type="NCBI Taxonomy" id="1314783"/>
    <lineage>
        <taxon>Eukaryota</taxon>
        <taxon>Fungi</taxon>
        <taxon>Dikarya</taxon>
        <taxon>Basidiomycota</taxon>
        <taxon>Agaricomycotina</taxon>
        <taxon>Agaricomycetes</taxon>
        <taxon>Polyporales</taxon>
        <taxon>Fomitopsis</taxon>
    </lineage>
</organism>
<feature type="domain" description="Glucose-methanol-choline oxidoreductase N-terminal" evidence="11">
    <location>
        <begin position="285"/>
        <end position="299"/>
    </location>
</feature>
<dbReference type="Pfam" id="PF00732">
    <property type="entry name" value="GMC_oxred_N"/>
    <property type="match status" value="1"/>
</dbReference>
<keyword evidence="5 8" id="KW-0274">FAD</keyword>
<dbReference type="PANTHER" id="PTHR11552">
    <property type="entry name" value="GLUCOSE-METHANOL-CHOLINE GMC OXIDOREDUCTASE"/>
    <property type="match status" value="1"/>
</dbReference>
<reference evidence="12 13" key="1">
    <citation type="journal article" date="2016" name="Mol. Biol. Evol.">
        <title>Comparative Genomics of Early-Diverging Mushroom-Forming Fungi Provides Insights into the Origins of Lignocellulose Decay Capabilities.</title>
        <authorList>
            <person name="Nagy L.G."/>
            <person name="Riley R."/>
            <person name="Tritt A."/>
            <person name="Adam C."/>
            <person name="Daum C."/>
            <person name="Floudas D."/>
            <person name="Sun H."/>
            <person name="Yadav J.S."/>
            <person name="Pangilinan J."/>
            <person name="Larsson K.H."/>
            <person name="Matsuura K."/>
            <person name="Barry K."/>
            <person name="Labutti K."/>
            <person name="Kuo R."/>
            <person name="Ohm R.A."/>
            <person name="Bhattacharya S.S."/>
            <person name="Shirouzu T."/>
            <person name="Yoshinaga Y."/>
            <person name="Martin F.M."/>
            <person name="Grigoriev I.V."/>
            <person name="Hibbett D.S."/>
        </authorList>
    </citation>
    <scope>NUCLEOTIDE SEQUENCE [LARGE SCALE GENOMIC DNA]</scope>
    <source>
        <strain evidence="12 13">L-15889</strain>
    </source>
</reference>
<dbReference type="InterPro" id="IPR012132">
    <property type="entry name" value="GMC_OxRdtase"/>
</dbReference>
<dbReference type="Proteomes" id="UP000076727">
    <property type="component" value="Unassembled WGS sequence"/>
</dbReference>
<dbReference type="SUPFAM" id="SSF54373">
    <property type="entry name" value="FAD-linked reductases, C-terminal domain"/>
    <property type="match status" value="1"/>
</dbReference>
<evidence type="ECO:0000256" key="2">
    <source>
        <dbReference type="ARBA" id="ARBA00010790"/>
    </source>
</evidence>
<keyword evidence="4" id="KW-0732">Signal</keyword>